<dbReference type="SMART" id="SM00072">
    <property type="entry name" value="GuKc"/>
    <property type="match status" value="1"/>
</dbReference>
<dbReference type="PANTHER" id="PTHR10316">
    <property type="entry name" value="MEMBRANE ASSOCIATED GUANYLATE KINASE-RELATED"/>
    <property type="match status" value="1"/>
</dbReference>
<keyword evidence="18" id="KW-1185">Reference proteome</keyword>
<feature type="domain" description="PDZ" evidence="16">
    <location>
        <begin position="396"/>
        <end position="465"/>
    </location>
</feature>
<feature type="domain" description="Guanylate kinase-like" evidence="15">
    <location>
        <begin position="111"/>
        <end position="187"/>
    </location>
</feature>
<dbReference type="GO" id="GO:0005737">
    <property type="term" value="C:cytoplasm"/>
    <property type="evidence" value="ECO:0007669"/>
    <property type="project" value="TreeGrafter"/>
</dbReference>
<dbReference type="GO" id="GO:0005923">
    <property type="term" value="C:bicellular tight junction"/>
    <property type="evidence" value="ECO:0007669"/>
    <property type="project" value="UniProtKB-SubCell"/>
</dbReference>
<evidence type="ECO:0000256" key="4">
    <source>
        <dbReference type="ARBA" id="ARBA00016171"/>
    </source>
</evidence>
<dbReference type="InterPro" id="IPR036034">
    <property type="entry name" value="PDZ_sf"/>
</dbReference>
<dbReference type="CDD" id="cd06733">
    <property type="entry name" value="PDZ3_MAGI-1_3-like"/>
    <property type="match status" value="1"/>
</dbReference>
<dbReference type="Gene3D" id="2.30.42.10">
    <property type="match status" value="5"/>
</dbReference>
<dbReference type="InterPro" id="IPR020590">
    <property type="entry name" value="Guanylate_kinase_CS"/>
</dbReference>
<feature type="domain" description="PDZ" evidence="16">
    <location>
        <begin position="842"/>
        <end position="929"/>
    </location>
</feature>
<evidence type="ECO:0000256" key="9">
    <source>
        <dbReference type="ARBA" id="ARBA00022840"/>
    </source>
</evidence>
<keyword evidence="9" id="KW-0067">ATP-binding</keyword>
<dbReference type="AlphaFoldDB" id="A0A674EXR8"/>
<dbReference type="PANTHER" id="PTHR10316:SF65">
    <property type="entry name" value="MEMBRANE-ASSOCIATED GUANYLATE KINASE, WW AND PDZ DOMAIN-CONTAINING PROTEIN 3 ISOFORM X1"/>
    <property type="match status" value="1"/>
</dbReference>
<dbReference type="InterPro" id="IPR027417">
    <property type="entry name" value="P-loop_NTPase"/>
</dbReference>
<dbReference type="Gene3D" id="2.20.70.10">
    <property type="match status" value="2"/>
</dbReference>
<evidence type="ECO:0000256" key="1">
    <source>
        <dbReference type="ARBA" id="ARBA00004202"/>
    </source>
</evidence>
<dbReference type="Pfam" id="PF00595">
    <property type="entry name" value="PDZ"/>
    <property type="match status" value="4"/>
</dbReference>
<accession>A0A674EXR8</accession>
<evidence type="ECO:0000256" key="13">
    <source>
        <dbReference type="SAM" id="MobiDB-lite"/>
    </source>
</evidence>
<dbReference type="InterPro" id="IPR008145">
    <property type="entry name" value="GK/Ca_channel_bsu"/>
</dbReference>
<evidence type="ECO:0000259" key="15">
    <source>
        <dbReference type="PROSITE" id="PS50052"/>
    </source>
</evidence>
<protein>
    <recommendedName>
        <fullName evidence="4">Membrane-associated guanylate kinase, WW and PDZ domain-containing protein 3</fullName>
    </recommendedName>
    <alternativeName>
        <fullName evidence="12">Membrane-associated guanylate kinase inverted 3</fullName>
    </alternativeName>
</protein>
<evidence type="ECO:0000256" key="6">
    <source>
        <dbReference type="ARBA" id="ARBA00022475"/>
    </source>
</evidence>
<dbReference type="PROSITE" id="PS00856">
    <property type="entry name" value="GUANYLATE_KINASE_1"/>
    <property type="match status" value="1"/>
</dbReference>
<comment type="similarity">
    <text evidence="3">Belongs to the MAGUK family.</text>
</comment>
<feature type="domain" description="PDZ" evidence="16">
    <location>
        <begin position="979"/>
        <end position="1061"/>
    </location>
</feature>
<dbReference type="FunFam" id="2.30.42.10:FF:000131">
    <property type="entry name" value="membrane-associated guanylate kinase, WW and PDZ domain-containing protein 3 isoform X1"/>
    <property type="match status" value="1"/>
</dbReference>
<keyword evidence="8" id="KW-0547">Nucleotide-binding</keyword>
<evidence type="ECO:0000256" key="8">
    <source>
        <dbReference type="ARBA" id="ARBA00022741"/>
    </source>
</evidence>
<comment type="subcellular location">
    <subcellularLocation>
        <location evidence="2">Cell junction</location>
        <location evidence="2">Tight junction</location>
    </subcellularLocation>
    <subcellularLocation>
        <location evidence="1">Cell membrane</location>
        <topology evidence="1">Peripheral membrane protein</topology>
    </subcellularLocation>
</comment>
<dbReference type="GO" id="GO:0005524">
    <property type="term" value="F:ATP binding"/>
    <property type="evidence" value="ECO:0007669"/>
    <property type="project" value="UniProtKB-KW"/>
</dbReference>
<evidence type="ECO:0000259" key="16">
    <source>
        <dbReference type="PROSITE" id="PS50106"/>
    </source>
</evidence>
<dbReference type="SUPFAM" id="SSF51045">
    <property type="entry name" value="WW domain"/>
    <property type="match status" value="2"/>
</dbReference>
<feature type="region of interest" description="Disordered" evidence="13">
    <location>
        <begin position="217"/>
        <end position="246"/>
    </location>
</feature>
<dbReference type="PROSITE" id="PS50052">
    <property type="entry name" value="GUANYLATE_KINASE_2"/>
    <property type="match status" value="1"/>
</dbReference>
<dbReference type="FunFam" id="2.30.42.10:FF:000005">
    <property type="entry name" value="Membrane associated guanylate kinase, WW and PDZ domain containing 1"/>
    <property type="match status" value="1"/>
</dbReference>
<dbReference type="FunFam" id="2.30.42.10:FF:000006">
    <property type="entry name" value="Membrane associated guanylate kinase, WW and PDZ domain containing 1"/>
    <property type="match status" value="1"/>
</dbReference>
<dbReference type="CDD" id="cd06735">
    <property type="entry name" value="PDZ5_MAGI-1_3-like"/>
    <property type="match status" value="1"/>
</dbReference>
<evidence type="ECO:0000313" key="17">
    <source>
        <dbReference type="Ensembl" id="ENSSTUP00000113108.1"/>
    </source>
</evidence>
<dbReference type="CDD" id="cd06734">
    <property type="entry name" value="PDZ4_MAGI-1_3-like"/>
    <property type="match status" value="1"/>
</dbReference>
<organism evidence="17 18">
    <name type="scientific">Salmo trutta</name>
    <name type="common">Brown trout</name>
    <dbReference type="NCBI Taxonomy" id="8032"/>
    <lineage>
        <taxon>Eukaryota</taxon>
        <taxon>Metazoa</taxon>
        <taxon>Chordata</taxon>
        <taxon>Craniata</taxon>
        <taxon>Vertebrata</taxon>
        <taxon>Euteleostomi</taxon>
        <taxon>Actinopterygii</taxon>
        <taxon>Neopterygii</taxon>
        <taxon>Teleostei</taxon>
        <taxon>Protacanthopterygii</taxon>
        <taxon>Salmoniformes</taxon>
        <taxon>Salmonidae</taxon>
        <taxon>Salmoninae</taxon>
        <taxon>Salmo</taxon>
    </lineage>
</organism>
<feature type="domain" description="PDZ" evidence="16">
    <location>
        <begin position="65"/>
        <end position="103"/>
    </location>
</feature>
<dbReference type="Ensembl" id="ENSSTUT00000121068.1">
    <property type="protein sequence ID" value="ENSSTUP00000113108.1"/>
    <property type="gene ID" value="ENSSTUG00000049954.1"/>
</dbReference>
<feature type="domain" description="WW" evidence="14">
    <location>
        <begin position="333"/>
        <end position="366"/>
    </location>
</feature>
<dbReference type="GeneTree" id="ENSGT00940000156496"/>
<evidence type="ECO:0000256" key="3">
    <source>
        <dbReference type="ARBA" id="ARBA00007014"/>
    </source>
</evidence>
<evidence type="ECO:0000256" key="5">
    <source>
        <dbReference type="ARBA" id="ARBA00022427"/>
    </source>
</evidence>
<dbReference type="PROSITE" id="PS50020">
    <property type="entry name" value="WW_DOMAIN_2"/>
    <property type="match status" value="2"/>
</dbReference>
<dbReference type="SUPFAM" id="SSF50156">
    <property type="entry name" value="PDZ domain-like"/>
    <property type="match status" value="6"/>
</dbReference>
<evidence type="ECO:0000259" key="14">
    <source>
        <dbReference type="PROSITE" id="PS50020"/>
    </source>
</evidence>
<evidence type="ECO:0000256" key="12">
    <source>
        <dbReference type="ARBA" id="ARBA00033438"/>
    </source>
</evidence>
<feature type="domain" description="PDZ" evidence="16">
    <location>
        <begin position="716"/>
        <end position="799"/>
    </location>
</feature>
<feature type="domain" description="WW" evidence="14">
    <location>
        <begin position="287"/>
        <end position="320"/>
    </location>
</feature>
<dbReference type="CDD" id="cd06730">
    <property type="entry name" value="PDZ0_MAGI-1_3-like"/>
    <property type="match status" value="1"/>
</dbReference>
<dbReference type="CDD" id="cd06731">
    <property type="entry name" value="PDZ1_MAGI-1_3-like"/>
    <property type="match status" value="1"/>
</dbReference>
<dbReference type="InterPro" id="IPR001478">
    <property type="entry name" value="PDZ"/>
</dbReference>
<dbReference type="SUPFAM" id="SSF52540">
    <property type="entry name" value="P-loop containing nucleoside triphosphate hydrolases"/>
    <property type="match status" value="1"/>
</dbReference>
<dbReference type="Proteomes" id="UP000472277">
    <property type="component" value="Chromosome 14"/>
</dbReference>
<dbReference type="CDD" id="cd00201">
    <property type="entry name" value="WW"/>
    <property type="match status" value="2"/>
</dbReference>
<keyword evidence="7" id="KW-0677">Repeat</keyword>
<dbReference type="FunFam" id="3.30.63.10:FF:000003">
    <property type="entry name" value="Membrane-associated guanylate kinase, WW and PDZ domain-containing protein 3 isoform 1"/>
    <property type="match status" value="1"/>
</dbReference>
<feature type="domain" description="PDZ" evidence="16">
    <location>
        <begin position="568"/>
        <end position="631"/>
    </location>
</feature>
<dbReference type="SMART" id="SM00456">
    <property type="entry name" value="WW"/>
    <property type="match status" value="2"/>
</dbReference>
<sequence length="1078" mass="118498">MSRTLKKKKHWSSKVQECAVSWGSLGEFGNVVEVLGGAEHGEFPYLGQMKLDVMLCHVGTMPYFGDVLLEINGTPVSGLTNRDTHAVIRHFREPIRLKTVKPGKVLNTDLRHYLSLQFQKGSLDHKLQQVIRDNLYLRTIPCTTRLPREREVPGVDYNFISVGDFRILEESGLLLESGTYDGNYYGTPKPPAEPTLVQPDLVDQVLFDEDYDNEVQRKRTTSVSKMDRKDSVVPEEEDDDERPPLANGLLEHKEGASWRKAVPSYTQSSSAMDFRMWSSLPGDDSLEPLPLNWEMAYTETGMVYFIDHNSKTTTWLDPRLAKKAKPPEKCEDGELPYGWEEIEDPQYGTYYVDHINQRTQFENPVLEAKRKLSQETTGGASGFTPDPSQLQGEMFHTALRKSSQGFGFTIIGGDRHDEFLQVKNVLSDSPAAHDNKISSGDVIVEINGKCVLGKTHPEVVQMFQSIPVSQYVDMVLCRGYLLPPDVAEDTENPPPPPPPPLQGGEVVTAVPLINGQPLLVKGDVLHGSSQELHYVTTDASGRPMVAALPNGRLSEQGGTGLLQPELVSVPLVKGPGGFGFAIADCPLGQKVKMILDAQWCRGLLKGDVIKEINRQNVQTLSHAQVVDILKDLQVGSEVNVLVLRGGESQSAWKGKQEMTSSTETLDCVTDSVPQALPYNSNTSTLRNNSPKRDTTEMYLKSKALLESKQPHTKDLDVFIKRDQETGFGFRVLGGEGPEQPVYIGAIVHLGAAEKDGRLRAGDELIGIDGIMVKGRSHKQVLDLMTNAARNGQVMLTVRRKVIYRGEHSLTEAGLHMAPVLVNGSPRLPRIQMPSVLDHESFDITLHRKDSEGFGFVILTSKSKPPLGVIPHKIGRIIESSPTDRCGLLNVGDRISAVNGRSIVGLSHNDIVQLIKDAGNAVTLTVVPEDEYKGPPSGASSAKQSPAPHHRAMVCACACLRVCVCTYVCVYACATQGCITVELDRGSRGFGFSLRGGTEYNMGLYILRLAEEGPALLDSRIHVGDQVVEINGEPTQGITHTRAIELIQAGGSKVQLLLRPGQGLVQDNSKYTQKSRSRR</sequence>
<reference evidence="17" key="1">
    <citation type="submission" date="2025-08" db="UniProtKB">
        <authorList>
            <consortium name="Ensembl"/>
        </authorList>
    </citation>
    <scope>IDENTIFICATION</scope>
</reference>
<dbReference type="InterPro" id="IPR008144">
    <property type="entry name" value="Guanylate_kin-like_dom"/>
</dbReference>
<keyword evidence="10" id="KW-0965">Cell junction</keyword>
<dbReference type="InterPro" id="IPR001202">
    <property type="entry name" value="WW_dom"/>
</dbReference>
<dbReference type="InterPro" id="IPR036020">
    <property type="entry name" value="WW_dom_sf"/>
</dbReference>
<keyword evidence="6" id="KW-1003">Cell membrane</keyword>
<keyword evidence="5" id="KW-0796">Tight junction</keyword>
<name>A0A674EXR8_SALTR</name>
<dbReference type="FunFam" id="2.20.70.10:FF:000001">
    <property type="entry name" value="Membrane-associated guanylate kinase, WW and PDZ domain-containing protein 1"/>
    <property type="match status" value="1"/>
</dbReference>
<dbReference type="CDD" id="cd06732">
    <property type="entry name" value="PDZ2_MAGI-1_3-like"/>
    <property type="match status" value="1"/>
</dbReference>
<evidence type="ECO:0000256" key="10">
    <source>
        <dbReference type="ARBA" id="ARBA00022949"/>
    </source>
</evidence>
<dbReference type="SMART" id="SM00228">
    <property type="entry name" value="PDZ"/>
    <property type="match status" value="6"/>
</dbReference>
<evidence type="ECO:0000256" key="11">
    <source>
        <dbReference type="ARBA" id="ARBA00023136"/>
    </source>
</evidence>
<dbReference type="FunFam" id="2.30.42.10:FF:000012">
    <property type="entry name" value="Membrane associated guanylate kinase, WW and PDZ domain containing 1"/>
    <property type="match status" value="1"/>
</dbReference>
<dbReference type="GO" id="GO:0007165">
    <property type="term" value="P:signal transduction"/>
    <property type="evidence" value="ECO:0007669"/>
    <property type="project" value="TreeGrafter"/>
</dbReference>
<dbReference type="PROSITE" id="PS50106">
    <property type="entry name" value="PDZ"/>
    <property type="match status" value="6"/>
</dbReference>
<evidence type="ECO:0000313" key="18">
    <source>
        <dbReference type="Proteomes" id="UP000472277"/>
    </source>
</evidence>
<evidence type="ECO:0000256" key="2">
    <source>
        <dbReference type="ARBA" id="ARBA00004435"/>
    </source>
</evidence>
<dbReference type="Pfam" id="PF00625">
    <property type="entry name" value="Guanylate_kin"/>
    <property type="match status" value="1"/>
</dbReference>
<dbReference type="FunFam" id="2.20.70.10:FF:000002">
    <property type="entry name" value="Membrane-associated guanylate kinase, WW and PDZ domain-containing protein 3 isoform 1"/>
    <property type="match status" value="1"/>
</dbReference>
<gene>
    <name evidence="17" type="primary">MAGI3</name>
    <name evidence="17" type="synonym">LOC115207689</name>
</gene>
<dbReference type="PROSITE" id="PS01159">
    <property type="entry name" value="WW_DOMAIN_1"/>
    <property type="match status" value="2"/>
</dbReference>
<dbReference type="Gene3D" id="3.30.63.10">
    <property type="entry name" value="Guanylate Kinase phosphate binding domain"/>
    <property type="match status" value="1"/>
</dbReference>
<reference evidence="17" key="2">
    <citation type="submission" date="2025-09" db="UniProtKB">
        <authorList>
            <consortium name="Ensembl"/>
        </authorList>
    </citation>
    <scope>IDENTIFICATION</scope>
</reference>
<keyword evidence="11" id="KW-0472">Membrane</keyword>
<proteinExistence type="inferred from homology"/>
<evidence type="ECO:0000256" key="7">
    <source>
        <dbReference type="ARBA" id="ARBA00022737"/>
    </source>
</evidence>
<dbReference type="GO" id="GO:0005886">
    <property type="term" value="C:plasma membrane"/>
    <property type="evidence" value="ECO:0007669"/>
    <property type="project" value="UniProtKB-SubCell"/>
</dbReference>
<dbReference type="Pfam" id="PF00397">
    <property type="entry name" value="WW"/>
    <property type="match status" value="2"/>
</dbReference>